<evidence type="ECO:0000259" key="2">
    <source>
        <dbReference type="Pfam" id="PF26563"/>
    </source>
</evidence>
<dbReference type="InterPro" id="IPR027417">
    <property type="entry name" value="P-loop_NTPase"/>
</dbReference>
<dbReference type="EMBL" id="CP023564">
    <property type="protein sequence ID" value="ATG53946.1"/>
    <property type="molecule type" value="Genomic_DNA"/>
</dbReference>
<dbReference type="Proteomes" id="UP000217889">
    <property type="component" value="Chromosome"/>
</dbReference>
<organism evidence="3 4">
    <name type="scientific">Brachybacterium ginsengisoli</name>
    <dbReference type="NCBI Taxonomy" id="1331682"/>
    <lineage>
        <taxon>Bacteria</taxon>
        <taxon>Bacillati</taxon>
        <taxon>Actinomycetota</taxon>
        <taxon>Actinomycetes</taxon>
        <taxon>Micrococcales</taxon>
        <taxon>Dermabacteraceae</taxon>
        <taxon>Brachybacterium</taxon>
    </lineage>
</organism>
<dbReference type="SUPFAM" id="SSF52540">
    <property type="entry name" value="P-loop containing nucleoside triphosphate hydrolases"/>
    <property type="match status" value="1"/>
</dbReference>
<dbReference type="OrthoDB" id="3252838at2"/>
<evidence type="ECO:0000313" key="3">
    <source>
        <dbReference type="EMBL" id="ATG53946.1"/>
    </source>
</evidence>
<sequence length="401" mass="40711">MTRTITIPPGMRSGEQSAVPGLPDALVPTEPAGGAEATARRRRTRFPGPEPEAPAPGPRGRSAVRWAGSDQALRALVRDHATAVGLELHGGAVEVGDAGGPVGIGASAVVCTVVDAASLADGRAPGRGAAPLLVVTGSPEIPAAVWSAALAAGAQAVLPLPSGSDDLLSRLAELARPRSSSLLVGVVGGCGGAGASSFAARVAGAARARGPVALIDADPFGGGIDLLVEAPESEGIRWRDTAALGPDDGEALRAGLPQVDEVHLLVAGEDHGPLEQDLPPVLSALSALDGTVVVDLSSAMVPIAVEHLHQLLVVVPSTDHAVRATMRRLRAWQLPDGLASAVVRRSGPLGAGEVCEDLGLDLAATFRDSPRSWVPLLDRRRRGADRAAVELMARLVPGRSA</sequence>
<protein>
    <recommendedName>
        <fullName evidence="2">Rv3660c-like CheY-like N-terminal domain-containing protein</fullName>
    </recommendedName>
</protein>
<keyword evidence="4" id="KW-1185">Reference proteome</keyword>
<name>A0A291GV03_9MICO</name>
<feature type="domain" description="Rv3660c-like CheY-like N-terminal" evidence="2">
    <location>
        <begin position="69"/>
        <end position="178"/>
    </location>
</feature>
<reference evidence="3 4" key="1">
    <citation type="journal article" date="2014" name="Int. J. Syst. Evol. Microbiol.">
        <title>Brachybacterium ginsengisoli sp. nov., isolated from soil of a ginseng field.</title>
        <authorList>
            <person name="Hoang V.A."/>
            <person name="Kim Y.J."/>
            <person name="Nguyen N.L."/>
            <person name="Yang D.C."/>
        </authorList>
    </citation>
    <scope>NUCLEOTIDE SEQUENCE [LARGE SCALE GENOMIC DNA]</scope>
    <source>
        <strain evidence="3 4">DCY80</strain>
    </source>
</reference>
<proteinExistence type="predicted"/>
<gene>
    <name evidence="3" type="ORF">CFK41_03505</name>
</gene>
<dbReference type="InterPro" id="IPR059050">
    <property type="entry name" value="Rv3660c_N"/>
</dbReference>
<dbReference type="KEGG" id="bgg:CFK41_03505"/>
<dbReference type="AlphaFoldDB" id="A0A291GV03"/>
<dbReference type="Pfam" id="PF26563">
    <property type="entry name" value="Rv3660c_N"/>
    <property type="match status" value="1"/>
</dbReference>
<feature type="region of interest" description="Disordered" evidence="1">
    <location>
        <begin position="1"/>
        <end position="62"/>
    </location>
</feature>
<feature type="compositionally biased region" description="Low complexity" evidence="1">
    <location>
        <begin position="28"/>
        <end position="37"/>
    </location>
</feature>
<evidence type="ECO:0000256" key="1">
    <source>
        <dbReference type="SAM" id="MobiDB-lite"/>
    </source>
</evidence>
<evidence type="ECO:0000313" key="4">
    <source>
        <dbReference type="Proteomes" id="UP000217889"/>
    </source>
</evidence>
<dbReference type="Gene3D" id="3.40.50.300">
    <property type="entry name" value="P-loop containing nucleotide triphosphate hydrolases"/>
    <property type="match status" value="1"/>
</dbReference>
<feature type="compositionally biased region" description="Pro residues" evidence="1">
    <location>
        <begin position="48"/>
        <end position="57"/>
    </location>
</feature>
<accession>A0A291GV03</accession>
<dbReference type="RefSeq" id="WP_096798425.1">
    <property type="nucleotide sequence ID" value="NZ_CP023564.1"/>
</dbReference>